<evidence type="ECO:0000313" key="2">
    <source>
        <dbReference type="Proteomes" id="UP000053647"/>
    </source>
</evidence>
<reference evidence="1 2" key="1">
    <citation type="submission" date="2014-06" db="EMBL/GenBank/DDBJ databases">
        <authorList>
            <consortium name="DOE Joint Genome Institute"/>
            <person name="Kuo A."/>
            <person name="Kohler A."/>
            <person name="Nagy L.G."/>
            <person name="Floudas D."/>
            <person name="Copeland A."/>
            <person name="Barry K.W."/>
            <person name="Cichocki N."/>
            <person name="Veneault-Fourrey C."/>
            <person name="LaButti K."/>
            <person name="Lindquist E.A."/>
            <person name="Lipzen A."/>
            <person name="Lundell T."/>
            <person name="Morin E."/>
            <person name="Murat C."/>
            <person name="Sun H."/>
            <person name="Tunlid A."/>
            <person name="Henrissat B."/>
            <person name="Grigoriev I.V."/>
            <person name="Hibbett D.S."/>
            <person name="Martin F."/>
            <person name="Nordberg H.P."/>
            <person name="Cantor M.N."/>
            <person name="Hua S.X."/>
        </authorList>
    </citation>
    <scope>NUCLEOTIDE SEQUENCE [LARGE SCALE GENOMIC DNA]</scope>
    <source>
        <strain evidence="1 2">ATCC 200175</strain>
    </source>
</reference>
<gene>
    <name evidence="1" type="ORF">PAXINDRAFT_183025</name>
</gene>
<dbReference type="Proteomes" id="UP000053647">
    <property type="component" value="Unassembled WGS sequence"/>
</dbReference>
<protein>
    <submittedName>
        <fullName evidence="1">Uncharacterized protein</fullName>
    </submittedName>
</protein>
<accession>A0A0C9T0E5</accession>
<organism evidence="1 2">
    <name type="scientific">Paxillus involutus ATCC 200175</name>
    <dbReference type="NCBI Taxonomy" id="664439"/>
    <lineage>
        <taxon>Eukaryota</taxon>
        <taxon>Fungi</taxon>
        <taxon>Dikarya</taxon>
        <taxon>Basidiomycota</taxon>
        <taxon>Agaricomycotina</taxon>
        <taxon>Agaricomycetes</taxon>
        <taxon>Agaricomycetidae</taxon>
        <taxon>Boletales</taxon>
        <taxon>Paxilineae</taxon>
        <taxon>Paxillaceae</taxon>
        <taxon>Paxillus</taxon>
    </lineage>
</organism>
<name>A0A0C9T0E5_PAXIN</name>
<keyword evidence="2" id="KW-1185">Reference proteome</keyword>
<proteinExistence type="predicted"/>
<dbReference type="HOGENOM" id="CLU_037450_0_0_1"/>
<dbReference type="AlphaFoldDB" id="A0A0C9T0E5"/>
<dbReference type="EMBL" id="KN821394">
    <property type="protein sequence ID" value="KIJ04933.1"/>
    <property type="molecule type" value="Genomic_DNA"/>
</dbReference>
<reference evidence="2" key="2">
    <citation type="submission" date="2015-01" db="EMBL/GenBank/DDBJ databases">
        <title>Evolutionary Origins and Diversification of the Mycorrhizal Mutualists.</title>
        <authorList>
            <consortium name="DOE Joint Genome Institute"/>
            <consortium name="Mycorrhizal Genomics Consortium"/>
            <person name="Kohler A."/>
            <person name="Kuo A."/>
            <person name="Nagy L.G."/>
            <person name="Floudas D."/>
            <person name="Copeland A."/>
            <person name="Barry K.W."/>
            <person name="Cichocki N."/>
            <person name="Veneault-Fourrey C."/>
            <person name="LaButti K."/>
            <person name="Lindquist E.A."/>
            <person name="Lipzen A."/>
            <person name="Lundell T."/>
            <person name="Morin E."/>
            <person name="Murat C."/>
            <person name="Riley R."/>
            <person name="Ohm R."/>
            <person name="Sun H."/>
            <person name="Tunlid A."/>
            <person name="Henrissat B."/>
            <person name="Grigoriev I.V."/>
            <person name="Hibbett D.S."/>
            <person name="Martin F."/>
        </authorList>
    </citation>
    <scope>NUCLEOTIDE SEQUENCE [LARGE SCALE GENOMIC DNA]</scope>
    <source>
        <strain evidence="2">ATCC 200175</strain>
    </source>
</reference>
<dbReference type="OrthoDB" id="2689033at2759"/>
<evidence type="ECO:0000313" key="1">
    <source>
        <dbReference type="EMBL" id="KIJ04933.1"/>
    </source>
</evidence>
<sequence length="542" mass="60193">MTKKSNAARLVDGKIFQFAPERSTSSVHCLVCPAANGLCRTIDLKHVNSHANSLLHQRHVKYKTSGRTMLSGFHAPHPNHTDQEVITALPPAFPSTLHASRDPCNMDIDNCIGGFDAEEDPTPGLSNSPPLTHTLGLDETPLVPLKKLWNAISNSRHQNIDGTGDLFQELQDALASGEPLFSMPVTTLNPFPCDDIVLDEDKDSDFGIELLDNEGDEPVHSSSVKNKHFLTALLFNSPRLPFSDPQKKAILDWAKELGARDVPSLYALKQRHEQVKKIMGDPTEKIVSLFGNVFYINDVAKAIAKDYANPLTRFAMQDFPEDGGSGMSQIFHGEKMLHELPSPPAVRVDGNIYYVDELLQDSSGGYFIPERFFLALPSVASGSSEGRPDTKELFALGRAAERTEAGFIVSDEKEIIPTSVFRRSYKDITFRRSELACGLTESSKKYTSLEPNPWRKKSGGRMVYAVPLIIFMDDVSGNISKQWNKHYVIYMSNVSLPREMLDQEFHVRFVTSSLHASPMELMHGMKQSISNAAESGIVTWDC</sequence>